<dbReference type="Proteomes" id="UP001396334">
    <property type="component" value="Unassembled WGS sequence"/>
</dbReference>
<keyword evidence="2 6" id="KW-0812">Transmembrane</keyword>
<evidence type="ECO:0000256" key="7">
    <source>
        <dbReference type="SAM" id="SignalP"/>
    </source>
</evidence>
<dbReference type="Gene3D" id="3.80.10.10">
    <property type="entry name" value="Ribonuclease Inhibitor"/>
    <property type="match status" value="3"/>
</dbReference>
<dbReference type="InterPro" id="IPR032675">
    <property type="entry name" value="LRR_dom_sf"/>
</dbReference>
<evidence type="ECO:0000313" key="10">
    <source>
        <dbReference type="Proteomes" id="UP001396334"/>
    </source>
</evidence>
<feature type="chain" id="PRO_5046348441" description="Leucine-rich repeat-containing N-terminal plant-type domain-containing protein" evidence="7">
    <location>
        <begin position="25"/>
        <end position="717"/>
    </location>
</feature>
<evidence type="ECO:0000256" key="4">
    <source>
        <dbReference type="ARBA" id="ARBA00022989"/>
    </source>
</evidence>
<keyword evidence="5 6" id="KW-0472">Membrane</keyword>
<evidence type="ECO:0000256" key="6">
    <source>
        <dbReference type="SAM" id="Phobius"/>
    </source>
</evidence>
<evidence type="ECO:0000259" key="8">
    <source>
        <dbReference type="Pfam" id="PF08263"/>
    </source>
</evidence>
<dbReference type="Pfam" id="PF08263">
    <property type="entry name" value="LRRNT_2"/>
    <property type="match status" value="1"/>
</dbReference>
<sequence length="717" mass="80471">MANTRFLLPLTFVLLFATFGGILSVNSPNITTDQSALLALKSRITYDPHNFIANNWSTSTFVCKWIGVICESRHHRVVALNLSGMGLTGTIPSQLGNLSSLARFDISDNTFHGSLPIELANLHQLEYLNFGSNNFEGEIPSWFGYFTELRSLFLHGNNVMAEMTYLSLYNNSLDGNIPMEIGNLTMLNSLLLGYNNLTGPIPSSIFNISSLQEIVLGNNNNLFGHLSSNIFDYLPRLLRLNLVGIQLSGRIPSSLFKCKKLEYLELYDNNLEEDIVPLGITNLTSLVYFSMPKTNLSGRIPRLQPSLQGYGVADNNLVGEIPCSICNLSSLDSLYLSENSLDGKIPECIGNLSSSLSIVELQNNNFHGEIPETFSQGCTLQIFRINNNQVEGSLPRSLVNCKYLNLLDVGNNYLYDTFPNWLGILDRLQVLILRSNRFYGQVDNSNASDVSVSFTHLRVIDLSHNNFSGYLPTKFFENLQAIREEHEKKVEPEYLKYSLDDGSIYYVHDLYFTTKGLEREFHSLVIIWMAIDFSNNQFFGEIPKTLGQLHSLIVLNLSHNSLTGSILSSLGDLTELESLDLSSNKFHGRIPSELKKLGFLTVLNLSQNNLVGPILQGKQFDTFTNDSYMGNWGLCGLPLSKSCGNDEETPGNNNSEDDGDGELNWKFSILMGYGSGFVVGLSMRYIVFTIGKPRWLIRIITRVEQRFEKWYRSKLFG</sequence>
<name>A0ABR2QY66_9ROSI</name>
<dbReference type="InterPro" id="IPR001611">
    <property type="entry name" value="Leu-rich_rpt"/>
</dbReference>
<comment type="caution">
    <text evidence="9">The sequence shown here is derived from an EMBL/GenBank/DDBJ whole genome shotgun (WGS) entry which is preliminary data.</text>
</comment>
<evidence type="ECO:0000256" key="2">
    <source>
        <dbReference type="ARBA" id="ARBA00022692"/>
    </source>
</evidence>
<keyword evidence="4 6" id="KW-1133">Transmembrane helix</keyword>
<organism evidence="9 10">
    <name type="scientific">Hibiscus sabdariffa</name>
    <name type="common">roselle</name>
    <dbReference type="NCBI Taxonomy" id="183260"/>
    <lineage>
        <taxon>Eukaryota</taxon>
        <taxon>Viridiplantae</taxon>
        <taxon>Streptophyta</taxon>
        <taxon>Embryophyta</taxon>
        <taxon>Tracheophyta</taxon>
        <taxon>Spermatophyta</taxon>
        <taxon>Magnoliopsida</taxon>
        <taxon>eudicotyledons</taxon>
        <taxon>Gunneridae</taxon>
        <taxon>Pentapetalae</taxon>
        <taxon>rosids</taxon>
        <taxon>malvids</taxon>
        <taxon>Malvales</taxon>
        <taxon>Malvaceae</taxon>
        <taxon>Malvoideae</taxon>
        <taxon>Hibiscus</taxon>
    </lineage>
</organism>
<evidence type="ECO:0000256" key="1">
    <source>
        <dbReference type="ARBA" id="ARBA00022614"/>
    </source>
</evidence>
<reference evidence="9 10" key="1">
    <citation type="journal article" date="2024" name="G3 (Bethesda)">
        <title>Genome assembly of Hibiscus sabdariffa L. provides insights into metabolisms of medicinal natural products.</title>
        <authorList>
            <person name="Kim T."/>
        </authorList>
    </citation>
    <scope>NUCLEOTIDE SEQUENCE [LARGE SCALE GENOMIC DNA]</scope>
    <source>
        <strain evidence="9">TK-2024</strain>
        <tissue evidence="9">Old leaves</tissue>
    </source>
</reference>
<feature type="domain" description="Leucine-rich repeat-containing N-terminal plant-type" evidence="8">
    <location>
        <begin position="32"/>
        <end position="70"/>
    </location>
</feature>
<evidence type="ECO:0000313" key="9">
    <source>
        <dbReference type="EMBL" id="KAK9005635.1"/>
    </source>
</evidence>
<gene>
    <name evidence="9" type="ORF">V6N11_043060</name>
</gene>
<evidence type="ECO:0000256" key="5">
    <source>
        <dbReference type="ARBA" id="ARBA00023136"/>
    </source>
</evidence>
<keyword evidence="1" id="KW-0433">Leucine-rich repeat</keyword>
<dbReference type="Pfam" id="PF13855">
    <property type="entry name" value="LRR_8"/>
    <property type="match status" value="1"/>
</dbReference>
<accession>A0ABR2QY66</accession>
<keyword evidence="10" id="KW-1185">Reference proteome</keyword>
<protein>
    <recommendedName>
        <fullName evidence="8">Leucine-rich repeat-containing N-terminal plant-type domain-containing protein</fullName>
    </recommendedName>
</protein>
<keyword evidence="7" id="KW-0732">Signal</keyword>
<dbReference type="PANTHER" id="PTHR46662">
    <property type="entry name" value="DI-GLUCOSE BINDING PROTEIN WITH LEUCINE-RICH REPEAT DOMAIN-CONTAINING PROTEIN"/>
    <property type="match status" value="1"/>
</dbReference>
<feature type="transmembrane region" description="Helical" evidence="6">
    <location>
        <begin position="667"/>
        <end position="688"/>
    </location>
</feature>
<feature type="signal peptide" evidence="7">
    <location>
        <begin position="1"/>
        <end position="24"/>
    </location>
</feature>
<dbReference type="InterPro" id="IPR013210">
    <property type="entry name" value="LRR_N_plant-typ"/>
</dbReference>
<dbReference type="SMART" id="SM00369">
    <property type="entry name" value="LRR_TYP"/>
    <property type="match status" value="6"/>
</dbReference>
<dbReference type="SUPFAM" id="SSF52058">
    <property type="entry name" value="L domain-like"/>
    <property type="match status" value="2"/>
</dbReference>
<proteinExistence type="predicted"/>
<evidence type="ECO:0000256" key="3">
    <source>
        <dbReference type="ARBA" id="ARBA00022737"/>
    </source>
</evidence>
<keyword evidence="3" id="KW-0677">Repeat</keyword>
<dbReference type="Pfam" id="PF00560">
    <property type="entry name" value="LRR_1"/>
    <property type="match status" value="4"/>
</dbReference>
<dbReference type="EMBL" id="JBBPBN010000030">
    <property type="protein sequence ID" value="KAK9005635.1"/>
    <property type="molecule type" value="Genomic_DNA"/>
</dbReference>
<dbReference type="PANTHER" id="PTHR46662:SF110">
    <property type="entry name" value="OS11G0233000 PROTEIN"/>
    <property type="match status" value="1"/>
</dbReference>
<dbReference type="InterPro" id="IPR003591">
    <property type="entry name" value="Leu-rich_rpt_typical-subtyp"/>
</dbReference>